<protein>
    <submittedName>
        <fullName evidence="8">Dihydroorotate dehydrogenase B (NAD(+)), catalytic subunit</fullName>
        <ecNumber evidence="8">1.3.1.14</ecNumber>
    </submittedName>
</protein>
<reference evidence="8 9" key="1">
    <citation type="submission" date="2019-02" db="EMBL/GenBank/DDBJ databases">
        <title>Deep-cultivation of Planctomycetes and their phenomic and genomic characterization uncovers novel biology.</title>
        <authorList>
            <person name="Wiegand S."/>
            <person name="Jogler M."/>
            <person name="Boedeker C."/>
            <person name="Pinto D."/>
            <person name="Vollmers J."/>
            <person name="Rivas-Marin E."/>
            <person name="Kohn T."/>
            <person name="Peeters S.H."/>
            <person name="Heuer A."/>
            <person name="Rast P."/>
            <person name="Oberbeckmann S."/>
            <person name="Bunk B."/>
            <person name="Jeske O."/>
            <person name="Meyerdierks A."/>
            <person name="Storesund J.E."/>
            <person name="Kallscheuer N."/>
            <person name="Luecker S."/>
            <person name="Lage O.M."/>
            <person name="Pohl T."/>
            <person name="Merkel B.J."/>
            <person name="Hornburger P."/>
            <person name="Mueller R.-W."/>
            <person name="Bruemmer F."/>
            <person name="Labrenz M."/>
            <person name="Spormann A.M."/>
            <person name="Op den Camp H."/>
            <person name="Overmann J."/>
            <person name="Amann R."/>
            <person name="Jetten M.S.M."/>
            <person name="Mascher T."/>
            <person name="Medema M.H."/>
            <person name="Devos D.P."/>
            <person name="Kaster A.-K."/>
            <person name="Ovreas L."/>
            <person name="Rohde M."/>
            <person name="Galperin M.Y."/>
            <person name="Jogler C."/>
        </authorList>
    </citation>
    <scope>NUCLEOTIDE SEQUENCE [LARGE SCALE GENOMIC DNA]</scope>
    <source>
        <strain evidence="8 9">Q31a</strain>
    </source>
</reference>
<dbReference type="Pfam" id="PF01180">
    <property type="entry name" value="DHO_dh"/>
    <property type="match status" value="1"/>
</dbReference>
<proteinExistence type="predicted"/>
<evidence type="ECO:0000256" key="2">
    <source>
        <dbReference type="ARBA" id="ARBA00004725"/>
    </source>
</evidence>
<accession>A0A518GCS2</accession>
<keyword evidence="3" id="KW-0285">Flavoprotein</keyword>
<dbReference type="InterPro" id="IPR005720">
    <property type="entry name" value="Dihydroorotate_DH_cat"/>
</dbReference>
<evidence type="ECO:0000256" key="5">
    <source>
        <dbReference type="ARBA" id="ARBA00022975"/>
    </source>
</evidence>
<dbReference type="InterPro" id="IPR013785">
    <property type="entry name" value="Aldolase_TIM"/>
</dbReference>
<evidence type="ECO:0000256" key="6">
    <source>
        <dbReference type="ARBA" id="ARBA00023002"/>
    </source>
</evidence>
<evidence type="ECO:0000259" key="7">
    <source>
        <dbReference type="Pfam" id="PF01180"/>
    </source>
</evidence>
<dbReference type="OrthoDB" id="9794954at2"/>
<keyword evidence="6 8" id="KW-0560">Oxidoreductase</keyword>
<sequence length="362" mass="39473">MSFDLSTNYGGLQLRSPIIVGSCPMTASVQNRIAMESAGAGAVVLPSLFEEHVIAWKLRNGGNASEREQRLIDRVNRLTQDTLVPDVETYLSVLDRAHVQCSIPVIASLNGESAGDWLDFAGELQSAGAKAIELNIHHRPVGLHDTPRDLENQVIEVVRMMRESISVPLFLKLHREYTSVAHLARRLVSGVQGLVLYARDPEIDISLYDCQLKSNWGLTAPGSISPTLQALMSVYGHCPSMPLAGNGGIAQPEDVIKILLAGADAAMIVSAIYRQGPDVIRTMLDGLVQYMESNRLGSLNALRARRPLEFASDEERLTLIRGLTSNAGASRINSYENIMESDRWGHLVRSSPLNIGGNSPTE</sequence>
<evidence type="ECO:0000313" key="8">
    <source>
        <dbReference type="EMBL" id="QDV26395.1"/>
    </source>
</evidence>
<dbReference type="AlphaFoldDB" id="A0A518GCS2"/>
<comment type="cofactor">
    <cofactor evidence="1">
        <name>FMN</name>
        <dbReference type="ChEBI" id="CHEBI:58210"/>
    </cofactor>
</comment>
<evidence type="ECO:0000313" key="9">
    <source>
        <dbReference type="Proteomes" id="UP000318017"/>
    </source>
</evidence>
<dbReference type="GO" id="GO:0006221">
    <property type="term" value="P:pyrimidine nucleotide biosynthetic process"/>
    <property type="evidence" value="ECO:0007669"/>
    <property type="project" value="UniProtKB-KW"/>
</dbReference>
<dbReference type="GO" id="GO:0005737">
    <property type="term" value="C:cytoplasm"/>
    <property type="evidence" value="ECO:0007669"/>
    <property type="project" value="InterPro"/>
</dbReference>
<dbReference type="PANTHER" id="PTHR48109:SF3">
    <property type="entry name" value="SLL0744 PROTEIN"/>
    <property type="match status" value="1"/>
</dbReference>
<evidence type="ECO:0000256" key="3">
    <source>
        <dbReference type="ARBA" id="ARBA00022630"/>
    </source>
</evidence>
<comment type="pathway">
    <text evidence="2">Pyrimidine metabolism; UMP biosynthesis via de novo pathway.</text>
</comment>
<keyword evidence="5" id="KW-0665">Pyrimidine biosynthesis</keyword>
<dbReference type="Gene3D" id="3.20.20.70">
    <property type="entry name" value="Aldolase class I"/>
    <property type="match status" value="1"/>
</dbReference>
<dbReference type="PANTHER" id="PTHR48109">
    <property type="entry name" value="DIHYDROOROTATE DEHYDROGENASE (QUINONE), MITOCHONDRIAL-RELATED"/>
    <property type="match status" value="1"/>
</dbReference>
<gene>
    <name evidence="8" type="primary">pyrDB_1</name>
    <name evidence="8" type="ORF">Q31a_47690</name>
</gene>
<keyword evidence="4" id="KW-0288">FMN</keyword>
<evidence type="ECO:0000256" key="4">
    <source>
        <dbReference type="ARBA" id="ARBA00022643"/>
    </source>
</evidence>
<dbReference type="EMBL" id="CP036298">
    <property type="protein sequence ID" value="QDV26395.1"/>
    <property type="molecule type" value="Genomic_DNA"/>
</dbReference>
<dbReference type="InterPro" id="IPR050074">
    <property type="entry name" value="DHO_dehydrogenase"/>
</dbReference>
<dbReference type="KEGG" id="ahel:Q31a_47690"/>
<dbReference type="EC" id="1.3.1.14" evidence="8"/>
<dbReference type="GO" id="GO:0006207">
    <property type="term" value="P:'de novo' pyrimidine nucleobase biosynthetic process"/>
    <property type="evidence" value="ECO:0007669"/>
    <property type="project" value="TreeGrafter"/>
</dbReference>
<dbReference type="Proteomes" id="UP000318017">
    <property type="component" value="Chromosome"/>
</dbReference>
<feature type="domain" description="Dihydroorotate dehydrogenase catalytic" evidence="7">
    <location>
        <begin position="96"/>
        <end position="291"/>
    </location>
</feature>
<dbReference type="GO" id="GO:0004589">
    <property type="term" value="F:dihydroorotate dehydrogenase (NAD+) activity"/>
    <property type="evidence" value="ECO:0007669"/>
    <property type="project" value="UniProtKB-EC"/>
</dbReference>
<dbReference type="SUPFAM" id="SSF51395">
    <property type="entry name" value="FMN-linked oxidoreductases"/>
    <property type="match status" value="1"/>
</dbReference>
<keyword evidence="9" id="KW-1185">Reference proteome</keyword>
<name>A0A518GCS2_9BACT</name>
<evidence type="ECO:0000256" key="1">
    <source>
        <dbReference type="ARBA" id="ARBA00001917"/>
    </source>
</evidence>
<dbReference type="RefSeq" id="WP_145082503.1">
    <property type="nucleotide sequence ID" value="NZ_CP036298.1"/>
</dbReference>
<organism evidence="8 9">
    <name type="scientific">Aureliella helgolandensis</name>
    <dbReference type="NCBI Taxonomy" id="2527968"/>
    <lineage>
        <taxon>Bacteria</taxon>
        <taxon>Pseudomonadati</taxon>
        <taxon>Planctomycetota</taxon>
        <taxon>Planctomycetia</taxon>
        <taxon>Pirellulales</taxon>
        <taxon>Pirellulaceae</taxon>
        <taxon>Aureliella</taxon>
    </lineage>
</organism>